<dbReference type="PROSITE" id="PS01124">
    <property type="entry name" value="HTH_ARAC_FAMILY_2"/>
    <property type="match status" value="1"/>
</dbReference>
<reference evidence="8" key="1">
    <citation type="submission" date="2022-10" db="EMBL/GenBank/DDBJ databases">
        <title>Chryseobacterium babae sp. nov. isolated from the gut of the beetle Oryctes rhinoceros, and Chryseobacterium kimseyorum sp. nov., isolated from a stick insect rearing cage.</title>
        <authorList>
            <person name="Shelomi M."/>
            <person name="Han C.-J."/>
            <person name="Chen W.-M."/>
            <person name="Chen H.-K."/>
            <person name="Liaw S.-J."/>
            <person name="Muhle E."/>
            <person name="Clermont D."/>
        </authorList>
    </citation>
    <scope>NUCLEOTIDE SEQUENCE</scope>
    <source>
        <strain evidence="8">09-1422</strain>
    </source>
</reference>
<sequence>MTRNCRFLLLILSLIFFSDLFRGQNQTNFNESSQFEEIHQEIITAKNRDQAFAFCKKYIDLAKKEDNPQELLNGYESASGMANDSIGLKYGDSILNLAIKLKDQVAIGNSYYTIATRSLMLSDYKKASEFSVIAYDYYLTQKPEEVVKSIFTIAKLKSLINEDEAAQKLLNEQYQNLKKNLTPPNNKLWYRFYLTSLIMTNAKLQKHKENELLIKESYNFDKTNKEISLSNYQAIFADAYNDFYMKNYTSAIQKINLATDMMGKTNIEVSENINFLLAQCYWKTGKIDKAFPIFEKIKNNFLKTKRTSLAFRPAFDFFTEYYKKNGTTEQQLASLNNLLEFDKFEKDVKNYVQLKLKDFDDKHKTKEQALSEDEQKFSDWLSIAIISLSSIGLAYFVYRKLKANKKKADLKVVEIQKTPTEIPQPKHNRDEIQETSDGTEIDYSLYRPINKLTVDQILASMKNFESSFGFLEQDLKLTTLAQKMNTNEKYLSKVIKIYKGKTFNSYLTDLRFEYLDEKLITDSQFRNQKIKDISSKLGFGSPEFFATAFKDKYGKSPKEFFGSN</sequence>
<keyword evidence="6" id="KW-0732">Signal</keyword>
<keyword evidence="5" id="KW-0472">Membrane</keyword>
<evidence type="ECO:0000256" key="3">
    <source>
        <dbReference type="ARBA" id="ARBA00023163"/>
    </source>
</evidence>
<keyword evidence="4" id="KW-0175">Coiled coil</keyword>
<comment type="caution">
    <text evidence="8">The sequence shown here is derived from an EMBL/GenBank/DDBJ whole genome shotgun (WGS) entry which is preliminary data.</text>
</comment>
<feature type="coiled-coil region" evidence="4">
    <location>
        <begin position="153"/>
        <end position="180"/>
    </location>
</feature>
<dbReference type="Proteomes" id="UP001163731">
    <property type="component" value="Unassembled WGS sequence"/>
</dbReference>
<dbReference type="Pfam" id="PF12833">
    <property type="entry name" value="HTH_18"/>
    <property type="match status" value="1"/>
</dbReference>
<accession>A0ABT3I045</accession>
<evidence type="ECO:0000313" key="9">
    <source>
        <dbReference type="Proteomes" id="UP001163731"/>
    </source>
</evidence>
<dbReference type="InterPro" id="IPR009057">
    <property type="entry name" value="Homeodomain-like_sf"/>
</dbReference>
<evidence type="ECO:0000256" key="2">
    <source>
        <dbReference type="ARBA" id="ARBA00023125"/>
    </source>
</evidence>
<dbReference type="SUPFAM" id="SSF46689">
    <property type="entry name" value="Homeodomain-like"/>
    <property type="match status" value="1"/>
</dbReference>
<keyword evidence="5" id="KW-0812">Transmembrane</keyword>
<dbReference type="SMART" id="SM00342">
    <property type="entry name" value="HTH_ARAC"/>
    <property type="match status" value="1"/>
</dbReference>
<evidence type="ECO:0000259" key="7">
    <source>
        <dbReference type="PROSITE" id="PS01124"/>
    </source>
</evidence>
<dbReference type="PANTHER" id="PTHR43280:SF2">
    <property type="entry name" value="HTH-TYPE TRANSCRIPTIONAL REGULATOR EXSA"/>
    <property type="match status" value="1"/>
</dbReference>
<evidence type="ECO:0000256" key="4">
    <source>
        <dbReference type="SAM" id="Coils"/>
    </source>
</evidence>
<dbReference type="PANTHER" id="PTHR43280">
    <property type="entry name" value="ARAC-FAMILY TRANSCRIPTIONAL REGULATOR"/>
    <property type="match status" value="1"/>
</dbReference>
<gene>
    <name evidence="8" type="ORF">OMO38_12865</name>
</gene>
<keyword evidence="1" id="KW-0805">Transcription regulation</keyword>
<name>A0ABT3I045_9FLAO</name>
<keyword evidence="5" id="KW-1133">Transmembrane helix</keyword>
<dbReference type="EMBL" id="JAPDHW010000008">
    <property type="protein sequence ID" value="MCW3169412.1"/>
    <property type="molecule type" value="Genomic_DNA"/>
</dbReference>
<keyword evidence="9" id="KW-1185">Reference proteome</keyword>
<evidence type="ECO:0000256" key="1">
    <source>
        <dbReference type="ARBA" id="ARBA00023015"/>
    </source>
</evidence>
<protein>
    <submittedName>
        <fullName evidence="8">AraC family transcriptional regulator</fullName>
    </submittedName>
</protein>
<feature type="chain" id="PRO_5046468128" evidence="6">
    <location>
        <begin position="23"/>
        <end position="564"/>
    </location>
</feature>
<evidence type="ECO:0000256" key="5">
    <source>
        <dbReference type="SAM" id="Phobius"/>
    </source>
</evidence>
<keyword evidence="3" id="KW-0804">Transcription</keyword>
<evidence type="ECO:0000256" key="6">
    <source>
        <dbReference type="SAM" id="SignalP"/>
    </source>
</evidence>
<keyword evidence="2" id="KW-0238">DNA-binding</keyword>
<feature type="transmembrane region" description="Helical" evidence="5">
    <location>
        <begin position="380"/>
        <end position="398"/>
    </location>
</feature>
<dbReference type="Gene3D" id="1.10.10.60">
    <property type="entry name" value="Homeodomain-like"/>
    <property type="match status" value="2"/>
</dbReference>
<proteinExistence type="predicted"/>
<evidence type="ECO:0000313" key="8">
    <source>
        <dbReference type="EMBL" id="MCW3169412.1"/>
    </source>
</evidence>
<dbReference type="InterPro" id="IPR018060">
    <property type="entry name" value="HTH_AraC"/>
</dbReference>
<feature type="domain" description="HTH araC/xylS-type" evidence="7">
    <location>
        <begin position="471"/>
        <end position="563"/>
    </location>
</feature>
<organism evidence="8 9">
    <name type="scientific">Chryseobacterium kimseyorum</name>
    <dbReference type="NCBI Taxonomy" id="2984028"/>
    <lineage>
        <taxon>Bacteria</taxon>
        <taxon>Pseudomonadati</taxon>
        <taxon>Bacteroidota</taxon>
        <taxon>Flavobacteriia</taxon>
        <taxon>Flavobacteriales</taxon>
        <taxon>Weeksellaceae</taxon>
        <taxon>Chryseobacterium group</taxon>
        <taxon>Chryseobacterium</taxon>
    </lineage>
</organism>
<dbReference type="RefSeq" id="WP_264750580.1">
    <property type="nucleotide sequence ID" value="NZ_JAPDHW010000008.1"/>
</dbReference>
<feature type="signal peptide" evidence="6">
    <location>
        <begin position="1"/>
        <end position="22"/>
    </location>
</feature>